<reference evidence="1" key="1">
    <citation type="submission" date="2016-04" db="EMBL/GenBank/DDBJ databases">
        <authorList>
            <person name="Evans L.H."/>
            <person name="Alamgir A."/>
            <person name="Owens N."/>
            <person name="Weber N.D."/>
            <person name="Virtaneva K."/>
            <person name="Barbian K."/>
            <person name="Babar A."/>
            <person name="Rosenke K."/>
        </authorList>
    </citation>
    <scope>NUCLEOTIDE SEQUENCE</scope>
    <source>
        <strain evidence="1">Nono1</strain>
    </source>
</reference>
<name>A0A1M4EEZ2_9ACTN</name>
<proteinExistence type="predicted"/>
<gene>
    <name evidence="1" type="ORF">BN4615_P6659</name>
</gene>
<protein>
    <submittedName>
        <fullName evidence="1">Uncharacterized protein</fullName>
    </submittedName>
</protein>
<dbReference type="AlphaFoldDB" id="A0A1M4EEZ2"/>
<evidence type="ECO:0000313" key="1">
    <source>
        <dbReference type="EMBL" id="SBO97143.1"/>
    </source>
</evidence>
<sequence length="112" mass="12518">MTTMRSTMTAVLERAALVHDELATEPYELPWAQEARFFVQVHELTGRLELRTEISPDGLTWCPADEPPVRVTEPGMTSWLVTGFGQWLRVRCFVSGAGAPAARLRIYVVGKS</sequence>
<dbReference type="EMBL" id="LT559118">
    <property type="protein sequence ID" value="SBO97143.1"/>
    <property type="molecule type" value="Genomic_DNA"/>
</dbReference>
<accession>A0A1M4EEZ2</accession>
<organism evidence="1">
    <name type="scientific">Nonomuraea gerenzanensis</name>
    <dbReference type="NCBI Taxonomy" id="93944"/>
    <lineage>
        <taxon>Bacteria</taxon>
        <taxon>Bacillati</taxon>
        <taxon>Actinomycetota</taxon>
        <taxon>Actinomycetes</taxon>
        <taxon>Streptosporangiales</taxon>
        <taxon>Streptosporangiaceae</taxon>
        <taxon>Nonomuraea</taxon>
    </lineage>
</organism>